<feature type="domain" description="Glycosyltransferase subfamily 4-like N-terminal" evidence="2">
    <location>
        <begin position="158"/>
        <end position="277"/>
    </location>
</feature>
<dbReference type="Proteomes" id="UP000243024">
    <property type="component" value="Unassembled WGS sequence"/>
</dbReference>
<dbReference type="Pfam" id="PF13439">
    <property type="entry name" value="Glyco_transf_4"/>
    <property type="match status" value="1"/>
</dbReference>
<dbReference type="EMBL" id="PEBV01000012">
    <property type="protein sequence ID" value="PTQ53635.1"/>
    <property type="molecule type" value="Genomic_DNA"/>
</dbReference>
<dbReference type="STRING" id="1484.SA87_12085"/>
<evidence type="ECO:0000259" key="2">
    <source>
        <dbReference type="Pfam" id="PF13439"/>
    </source>
</evidence>
<evidence type="ECO:0000256" key="1">
    <source>
        <dbReference type="SAM" id="MobiDB-lite"/>
    </source>
</evidence>
<reference evidence="4 6" key="2">
    <citation type="submission" date="2017-08" db="EMBL/GenBank/DDBJ databases">
        <title>Burning lignite coal seam in the remote Altai Mountains harbors a hydrogen-driven thermophilic microbial community.</title>
        <authorList>
            <person name="Kadnikov V.V."/>
            <person name="Mardanov A.V."/>
            <person name="Ivasenko D."/>
            <person name="Beletsky A.V."/>
            <person name="Karnachuk O.V."/>
            <person name="Ravin N.V."/>
        </authorList>
    </citation>
    <scope>NUCLEOTIDE SEQUENCE [LARGE SCALE GENOMIC DNA]</scope>
    <source>
        <strain evidence="4">AL33</strain>
    </source>
</reference>
<dbReference type="Gene3D" id="3.40.50.2000">
    <property type="entry name" value="Glycogen Phosphorylase B"/>
    <property type="match status" value="2"/>
</dbReference>
<dbReference type="SUPFAM" id="SSF53756">
    <property type="entry name" value="UDP-Glycosyltransferase/glycogen phosphorylase"/>
    <property type="match status" value="1"/>
</dbReference>
<evidence type="ECO:0000313" key="6">
    <source>
        <dbReference type="Proteomes" id="UP000244180"/>
    </source>
</evidence>
<protein>
    <submittedName>
        <fullName evidence="4">TPR/glycosyl transferase domain protein</fullName>
    </submittedName>
</protein>
<proteinExistence type="predicted"/>
<dbReference type="GO" id="GO:0016740">
    <property type="term" value="F:transferase activity"/>
    <property type="evidence" value="ECO:0007669"/>
    <property type="project" value="UniProtKB-KW"/>
</dbReference>
<comment type="caution">
    <text evidence="3">The sequence shown here is derived from an EMBL/GenBank/DDBJ whole genome shotgun (WGS) entry which is preliminary data.</text>
</comment>
<sequence>MTGSERPLGVLIISYLFPPVGGGGVPRAQKLVKYLPDFGIRPVVLAACPPPYLQRDESRLKDLPRHVPIYRVPHPRWHLALSGLFRGGAGGVAAPGGRPEGGVPEGASGGKSVGRTSSGAGRPAEAAPADGSAGPVLPRFVRRWLRSAAMRLREGLFIPDEEIVWARRAVRAGLSAIRTHRVDVLFSTSGPVTNHLVALLIRRKTGLPWVADFRDPWTDNMHFTALPWRAALERAMERAVFRAASRVTTVTQAFREGFLARYPDAAIEVIYNGFDPEDVVRLRAEAGDLRPPDGVLRFAHTGIFYPKRHPRAFFQALHDLIAAGRLRPEEVRLDFAGQFDPPGRDDNRRAAEALGLGDLVVDHGALPYGAALRLLAASTVLLLVGDLDLRAGQYIPGKLFDYLAVGRPILALLRPGEAEAIVRRLPGAYVAPPDDGAAIRAVLERLVDDWRAGRLTAGIDVLREPAFEPYRRDRQAAAFAALFRQVVSEASSRS</sequence>
<dbReference type="AlphaFoldDB" id="A0A179IUF2"/>
<dbReference type="EMBL" id="JXBB01000001">
    <property type="protein sequence ID" value="OAR05599.1"/>
    <property type="molecule type" value="Genomic_DNA"/>
</dbReference>
<dbReference type="RefSeq" id="WP_066197938.1">
    <property type="nucleotide sequence ID" value="NZ_CBCSAS010000003.1"/>
</dbReference>
<feature type="region of interest" description="Disordered" evidence="1">
    <location>
        <begin position="92"/>
        <end position="132"/>
    </location>
</feature>
<accession>A0A179IUF2</accession>
<gene>
    <name evidence="4" type="ORF">HSCHL_1564</name>
    <name evidence="3" type="ORF">SA87_12085</name>
</gene>
<dbReference type="InterPro" id="IPR028098">
    <property type="entry name" value="Glyco_trans_4-like_N"/>
</dbReference>
<evidence type="ECO:0000313" key="3">
    <source>
        <dbReference type="EMBL" id="OAR05599.1"/>
    </source>
</evidence>
<keyword evidence="5" id="KW-1185">Reference proteome</keyword>
<name>A0A179IUF2_HYDSH</name>
<keyword evidence="4" id="KW-0808">Transferase</keyword>
<evidence type="ECO:0000313" key="4">
    <source>
        <dbReference type="EMBL" id="PTQ53635.1"/>
    </source>
</evidence>
<dbReference type="Proteomes" id="UP000244180">
    <property type="component" value="Unassembled WGS sequence"/>
</dbReference>
<dbReference type="OrthoDB" id="9791827at2"/>
<feature type="compositionally biased region" description="Gly residues" evidence="1">
    <location>
        <begin position="92"/>
        <end position="112"/>
    </location>
</feature>
<reference evidence="3 5" key="1">
    <citation type="submission" date="2015-09" db="EMBL/GenBank/DDBJ databases">
        <title>Draft genome sequence of Hydrogenibacillus schlegelii DSM 2000.</title>
        <authorList>
            <person name="Hemp J."/>
        </authorList>
    </citation>
    <scope>NUCLEOTIDE SEQUENCE [LARGE SCALE GENOMIC DNA]</scope>
    <source>
        <strain evidence="3 5">MA 48</strain>
    </source>
</reference>
<evidence type="ECO:0000313" key="5">
    <source>
        <dbReference type="Proteomes" id="UP000243024"/>
    </source>
</evidence>
<organism evidence="3 5">
    <name type="scientific">Hydrogenibacillus schlegelii</name>
    <name type="common">Bacillus schlegelii</name>
    <dbReference type="NCBI Taxonomy" id="1484"/>
    <lineage>
        <taxon>Bacteria</taxon>
        <taxon>Bacillati</taxon>
        <taxon>Bacillota</taxon>
        <taxon>Bacilli</taxon>
        <taxon>Bacillales</taxon>
        <taxon>Bacillales Family X. Incertae Sedis</taxon>
        <taxon>Hydrogenibacillus</taxon>
    </lineage>
</organism>
<dbReference type="PANTHER" id="PTHR12526">
    <property type="entry name" value="GLYCOSYLTRANSFERASE"/>
    <property type="match status" value="1"/>
</dbReference>